<evidence type="ECO:0000313" key="3">
    <source>
        <dbReference type="EMBL" id="KAH7569283.1"/>
    </source>
</evidence>
<dbReference type="PANTHER" id="PTHR31207">
    <property type="entry name" value="ECA1 GAMETOGENESIS FAMILY PROTEIN (DUF784)-RELATED-RELATED"/>
    <property type="match status" value="1"/>
</dbReference>
<dbReference type="Proteomes" id="UP000827721">
    <property type="component" value="Unassembled WGS sequence"/>
</dbReference>
<proteinExistence type="predicted"/>
<accession>A0ABQ8HY51</accession>
<reference evidence="3 4" key="1">
    <citation type="submission" date="2021-02" db="EMBL/GenBank/DDBJ databases">
        <title>Plant Genome Project.</title>
        <authorList>
            <person name="Zhang R.-G."/>
        </authorList>
    </citation>
    <scope>NUCLEOTIDE SEQUENCE [LARGE SCALE GENOMIC DNA]</scope>
    <source>
        <tissue evidence="3">Leaves</tissue>
    </source>
</reference>
<feature type="domain" description="Prolamin-like" evidence="2">
    <location>
        <begin position="62"/>
        <end position="133"/>
    </location>
</feature>
<organism evidence="3 4">
    <name type="scientific">Xanthoceras sorbifolium</name>
    <dbReference type="NCBI Taxonomy" id="99658"/>
    <lineage>
        <taxon>Eukaryota</taxon>
        <taxon>Viridiplantae</taxon>
        <taxon>Streptophyta</taxon>
        <taxon>Embryophyta</taxon>
        <taxon>Tracheophyta</taxon>
        <taxon>Spermatophyta</taxon>
        <taxon>Magnoliopsida</taxon>
        <taxon>eudicotyledons</taxon>
        <taxon>Gunneridae</taxon>
        <taxon>Pentapetalae</taxon>
        <taxon>rosids</taxon>
        <taxon>malvids</taxon>
        <taxon>Sapindales</taxon>
        <taxon>Sapindaceae</taxon>
        <taxon>Xanthoceroideae</taxon>
        <taxon>Xanthoceras</taxon>
    </lineage>
</organism>
<evidence type="ECO:0000256" key="1">
    <source>
        <dbReference type="ARBA" id="ARBA00022729"/>
    </source>
</evidence>
<dbReference type="PANTHER" id="PTHR31207:SF41">
    <property type="entry name" value="PROLAMIN-LIKE PROTEIN"/>
    <property type="match status" value="1"/>
</dbReference>
<comment type="caution">
    <text evidence="3">The sequence shown here is derived from an EMBL/GenBank/DDBJ whole genome shotgun (WGS) entry which is preliminary data.</text>
</comment>
<gene>
    <name evidence="3" type="ORF">JRO89_XS06G0136700</name>
</gene>
<dbReference type="Pfam" id="PF05617">
    <property type="entry name" value="Prolamin_like"/>
    <property type="match status" value="2"/>
</dbReference>
<keyword evidence="4" id="KW-1185">Reference proteome</keyword>
<feature type="domain" description="Prolamin-like" evidence="2">
    <location>
        <begin position="238"/>
        <end position="307"/>
    </location>
</feature>
<dbReference type="InterPro" id="IPR008502">
    <property type="entry name" value="Prolamin-like"/>
</dbReference>
<protein>
    <recommendedName>
        <fullName evidence="2">Prolamin-like domain-containing protein</fullName>
    </recommendedName>
</protein>
<dbReference type="EMBL" id="JAFEMO010000006">
    <property type="protein sequence ID" value="KAH7569283.1"/>
    <property type="molecule type" value="Genomic_DNA"/>
</dbReference>
<name>A0ABQ8HY51_9ROSI</name>
<dbReference type="InterPro" id="IPR040220">
    <property type="entry name" value="DD11"/>
</dbReference>
<sequence>MVITISNTLVFAVQEHLGPDIIEEHIIPAAGVIDDYDYADAPVVYDLPLPESEPEDVKYVRECADQMTYECSKLVFFYMFEEGLNATKTCCGELVKMGEPCHIALVKSVFKMPEYSANATFGIPRSKQLWNKCALIVEPIPSAPVPFASFSKLRKLLVLVLFGFSVSLHHFLHVSTAVLVSQQTLAYAGDDIISESIISPGSEEIIPVSSTIGASPVNLDNLPPSPSYERLSRYLTYCVKKMSKDCSEEIYIYMFASVSVSNICCGELVKMGEPCHIALVKNVFALPENKPNATIGIARSKQLFHSCAAGVAPPS</sequence>
<evidence type="ECO:0000313" key="4">
    <source>
        <dbReference type="Proteomes" id="UP000827721"/>
    </source>
</evidence>
<keyword evidence="1" id="KW-0732">Signal</keyword>
<evidence type="ECO:0000259" key="2">
    <source>
        <dbReference type="Pfam" id="PF05617"/>
    </source>
</evidence>